<protein>
    <submittedName>
        <fullName evidence="2">Uncharacterized protein</fullName>
    </submittedName>
</protein>
<evidence type="ECO:0000313" key="2">
    <source>
        <dbReference type="EMBL" id="KAF2710846.1"/>
    </source>
</evidence>
<dbReference type="AlphaFoldDB" id="A0A6G1KD86"/>
<dbReference type="EMBL" id="MU005768">
    <property type="protein sequence ID" value="KAF2710846.1"/>
    <property type="molecule type" value="Genomic_DNA"/>
</dbReference>
<sequence>MCFFLFLLLLLLLILLSYAGPNFCRVNFSHLSYLNFCHVNFSYLLCPSSSICSADLQHLHTWRAQSSQGHGQDSRAHGGRRITRRRRATKQAALQAGKAKDAASFINIENPEATIAAYCGCNDIGTFRRFYTSPLVLPYYIKIQAYRGYKRRTYWATDEDPEDVYPVNDGDTRKRNLGYGVGLIAWQMLRGLQKRISSNMLTIDEEGFTKLTNCKFRETYPLSKDEVSSFGPFSGECNIEALNRCLCLFSHIKYTTNKSQWDKRFFETSAWDASVMISAEYLPDWMRAQELADVVESPDEFSGPLGEEPLSVTVVWKHASKNRKNVAYVAELEEQEAFGQMHKSVVIAVTSSMLIPEVRDRIREASKLHEFDGKLAQLTLHTEQEPEADFPALHANWDVIFGMLRKHPNATFSCLFELRPDGQSLWEYGGPPAVLCDYIETKQGDAVSKQKLTSGQAE</sequence>
<accession>A0A6G1KD86</accession>
<feature type="chain" id="PRO_5026228496" evidence="1">
    <location>
        <begin position="20"/>
        <end position="458"/>
    </location>
</feature>
<reference evidence="2" key="1">
    <citation type="journal article" date="2020" name="Stud. Mycol.">
        <title>101 Dothideomycetes genomes: a test case for predicting lifestyles and emergence of pathogens.</title>
        <authorList>
            <person name="Haridas S."/>
            <person name="Albert R."/>
            <person name="Binder M."/>
            <person name="Bloem J."/>
            <person name="Labutti K."/>
            <person name="Salamov A."/>
            <person name="Andreopoulos B."/>
            <person name="Baker S."/>
            <person name="Barry K."/>
            <person name="Bills G."/>
            <person name="Bluhm B."/>
            <person name="Cannon C."/>
            <person name="Castanera R."/>
            <person name="Culley D."/>
            <person name="Daum C."/>
            <person name="Ezra D."/>
            <person name="Gonzalez J."/>
            <person name="Henrissat B."/>
            <person name="Kuo A."/>
            <person name="Liang C."/>
            <person name="Lipzen A."/>
            <person name="Lutzoni F."/>
            <person name="Magnuson J."/>
            <person name="Mondo S."/>
            <person name="Nolan M."/>
            <person name="Ohm R."/>
            <person name="Pangilinan J."/>
            <person name="Park H.-J."/>
            <person name="Ramirez L."/>
            <person name="Alfaro M."/>
            <person name="Sun H."/>
            <person name="Tritt A."/>
            <person name="Yoshinaga Y."/>
            <person name="Zwiers L.-H."/>
            <person name="Turgeon B."/>
            <person name="Goodwin S."/>
            <person name="Spatafora J."/>
            <person name="Crous P."/>
            <person name="Grigoriev I."/>
        </authorList>
    </citation>
    <scope>NUCLEOTIDE SEQUENCE</scope>
    <source>
        <strain evidence="2">CBS 279.74</strain>
    </source>
</reference>
<feature type="signal peptide" evidence="1">
    <location>
        <begin position="1"/>
        <end position="19"/>
    </location>
</feature>
<keyword evidence="3" id="KW-1185">Reference proteome</keyword>
<keyword evidence="1" id="KW-0732">Signal</keyword>
<gene>
    <name evidence="2" type="ORF">K504DRAFT_489843</name>
</gene>
<organism evidence="2 3">
    <name type="scientific">Pleomassaria siparia CBS 279.74</name>
    <dbReference type="NCBI Taxonomy" id="1314801"/>
    <lineage>
        <taxon>Eukaryota</taxon>
        <taxon>Fungi</taxon>
        <taxon>Dikarya</taxon>
        <taxon>Ascomycota</taxon>
        <taxon>Pezizomycotina</taxon>
        <taxon>Dothideomycetes</taxon>
        <taxon>Pleosporomycetidae</taxon>
        <taxon>Pleosporales</taxon>
        <taxon>Pleomassariaceae</taxon>
        <taxon>Pleomassaria</taxon>
    </lineage>
</organism>
<evidence type="ECO:0000256" key="1">
    <source>
        <dbReference type="SAM" id="SignalP"/>
    </source>
</evidence>
<evidence type="ECO:0000313" key="3">
    <source>
        <dbReference type="Proteomes" id="UP000799428"/>
    </source>
</evidence>
<proteinExistence type="predicted"/>
<dbReference type="Proteomes" id="UP000799428">
    <property type="component" value="Unassembled WGS sequence"/>
</dbReference>
<name>A0A6G1KD86_9PLEO</name>
<dbReference type="OrthoDB" id="3795607at2759"/>